<feature type="domain" description="AB hydrolase-1" evidence="1">
    <location>
        <begin position="15"/>
        <end position="257"/>
    </location>
</feature>
<dbReference type="Gene3D" id="3.40.50.1820">
    <property type="entry name" value="alpha/beta hydrolase"/>
    <property type="match status" value="1"/>
</dbReference>
<dbReference type="InterPro" id="IPR000073">
    <property type="entry name" value="AB_hydrolase_1"/>
</dbReference>
<dbReference type="InterPro" id="IPR029058">
    <property type="entry name" value="AB_hydrolase_fold"/>
</dbReference>
<evidence type="ECO:0000259" key="1">
    <source>
        <dbReference type="Pfam" id="PF12697"/>
    </source>
</evidence>
<dbReference type="RefSeq" id="WP_194856533.1">
    <property type="nucleotide sequence ID" value="NZ_ARXR01000027.1"/>
</dbReference>
<keyword evidence="3" id="KW-1185">Reference proteome</keyword>
<evidence type="ECO:0000313" key="3">
    <source>
        <dbReference type="Proteomes" id="UP000644441"/>
    </source>
</evidence>
<sequence>MNTQAAAGRKPVLAFAHANGVPGHSYDTFLAPLAEHYDIYVVECLGQDPRYPVDRDWKSLSLELEAFLEPLPKPIIGLGHSMGSVLMFWVAHRHPDWFRAQVMLDPPLANGLQGAAYRLARLTGQGDRFSPAKKSKGRLDYWASWDDVESYFNSRGLFKAFDPRSLKNYLEAGLERHGDGWRLRFRPEVEVAVFRETPTGVTALPRTRVPGVLVTGEQSPKLFHLGGARHARRHRMTRLFAPGSHMYPLERPEGTAQLVLRALDGVLGPDHRQGGAEAGEGAGNAR</sequence>
<accession>A0ABS0AIW3</accession>
<proteinExistence type="predicted"/>
<protein>
    <recommendedName>
        <fullName evidence="1">AB hydrolase-1 domain-containing protein</fullName>
    </recommendedName>
</protein>
<reference evidence="2 3" key="1">
    <citation type="submission" date="2012-09" db="EMBL/GenBank/DDBJ databases">
        <title>Genome Sequence of alkane-degrading Bacterium Alcanivorax venustensis ISO4.</title>
        <authorList>
            <person name="Lai Q."/>
            <person name="Shao Z."/>
        </authorList>
    </citation>
    <scope>NUCLEOTIDE SEQUENCE [LARGE SCALE GENOMIC DNA]</scope>
    <source>
        <strain evidence="2 3">ISO4</strain>
    </source>
</reference>
<dbReference type="Proteomes" id="UP000644441">
    <property type="component" value="Unassembled WGS sequence"/>
</dbReference>
<dbReference type="Pfam" id="PF12697">
    <property type="entry name" value="Abhydrolase_6"/>
    <property type="match status" value="1"/>
</dbReference>
<organism evidence="2 3">
    <name type="scientific">Alloalcanivorax venustensis ISO4</name>
    <dbReference type="NCBI Taxonomy" id="1177184"/>
    <lineage>
        <taxon>Bacteria</taxon>
        <taxon>Pseudomonadati</taxon>
        <taxon>Pseudomonadota</taxon>
        <taxon>Gammaproteobacteria</taxon>
        <taxon>Oceanospirillales</taxon>
        <taxon>Alcanivoracaceae</taxon>
        <taxon>Alloalcanivorax</taxon>
    </lineage>
</organism>
<comment type="caution">
    <text evidence="2">The sequence shown here is derived from an EMBL/GenBank/DDBJ whole genome shotgun (WGS) entry which is preliminary data.</text>
</comment>
<gene>
    <name evidence="2" type="ORF">ISO4_02587</name>
</gene>
<name>A0ABS0AIW3_9GAMM</name>
<dbReference type="SUPFAM" id="SSF53474">
    <property type="entry name" value="alpha/beta-Hydrolases"/>
    <property type="match status" value="1"/>
</dbReference>
<dbReference type="EMBL" id="ARXR01000027">
    <property type="protein sequence ID" value="MBF5053985.1"/>
    <property type="molecule type" value="Genomic_DNA"/>
</dbReference>
<evidence type="ECO:0000313" key="2">
    <source>
        <dbReference type="EMBL" id="MBF5053985.1"/>
    </source>
</evidence>